<reference evidence="4" key="1">
    <citation type="submission" date="2017-02" db="EMBL/GenBank/DDBJ databases">
        <authorList>
            <person name="Tafer H."/>
            <person name="Lopandic K."/>
        </authorList>
    </citation>
    <scope>NUCLEOTIDE SEQUENCE [LARGE SCALE GENOMIC DNA]</scope>
    <source>
        <strain evidence="4">CBS 366.77</strain>
    </source>
</reference>
<feature type="compositionally biased region" description="Acidic residues" evidence="1">
    <location>
        <begin position="314"/>
        <end position="323"/>
    </location>
</feature>
<dbReference type="Proteomes" id="UP000266188">
    <property type="component" value="Unassembled WGS sequence"/>
</dbReference>
<dbReference type="InterPro" id="IPR036869">
    <property type="entry name" value="J_dom_sf"/>
</dbReference>
<feature type="compositionally biased region" description="Low complexity" evidence="1">
    <location>
        <begin position="336"/>
        <end position="357"/>
    </location>
</feature>
<dbReference type="PANTHER" id="PTHR24074">
    <property type="entry name" value="CO-CHAPERONE PROTEIN DJLA"/>
    <property type="match status" value="1"/>
</dbReference>
<comment type="caution">
    <text evidence="3">The sequence shown here is derived from an EMBL/GenBank/DDBJ whole genome shotgun (WGS) entry which is preliminary data.</text>
</comment>
<feature type="region of interest" description="Disordered" evidence="1">
    <location>
        <begin position="301"/>
        <end position="361"/>
    </location>
</feature>
<dbReference type="SMART" id="SM00271">
    <property type="entry name" value="DnaJ"/>
    <property type="match status" value="1"/>
</dbReference>
<dbReference type="InterPro" id="IPR001623">
    <property type="entry name" value="DnaJ_domain"/>
</dbReference>
<evidence type="ECO:0000256" key="1">
    <source>
        <dbReference type="SAM" id="MobiDB-lite"/>
    </source>
</evidence>
<dbReference type="Pfam" id="PF00226">
    <property type="entry name" value="DnaJ"/>
    <property type="match status" value="1"/>
</dbReference>
<feature type="compositionally biased region" description="Basic and acidic residues" evidence="1">
    <location>
        <begin position="301"/>
        <end position="313"/>
    </location>
</feature>
<dbReference type="PRINTS" id="PR00625">
    <property type="entry name" value="JDOMAIN"/>
</dbReference>
<dbReference type="STRING" id="2070753.A0A3A2ZGU1"/>
<proteinExistence type="predicted"/>
<dbReference type="CDD" id="cd06257">
    <property type="entry name" value="DnaJ"/>
    <property type="match status" value="1"/>
</dbReference>
<dbReference type="AlphaFoldDB" id="A0A3A2ZGU1"/>
<feature type="domain" description="J" evidence="2">
    <location>
        <begin position="7"/>
        <end position="69"/>
    </location>
</feature>
<organism evidence="3 4">
    <name type="scientific">Aspergillus sclerotialis</name>
    <dbReference type="NCBI Taxonomy" id="2070753"/>
    <lineage>
        <taxon>Eukaryota</taxon>
        <taxon>Fungi</taxon>
        <taxon>Dikarya</taxon>
        <taxon>Ascomycota</taxon>
        <taxon>Pezizomycotina</taxon>
        <taxon>Eurotiomycetes</taxon>
        <taxon>Eurotiomycetidae</taxon>
        <taxon>Eurotiales</taxon>
        <taxon>Aspergillaceae</taxon>
        <taxon>Aspergillus</taxon>
        <taxon>Aspergillus subgen. Polypaecilum</taxon>
    </lineage>
</organism>
<keyword evidence="4" id="KW-1185">Reference proteome</keyword>
<accession>A0A3A2ZGU1</accession>
<dbReference type="OrthoDB" id="442087at2759"/>
<evidence type="ECO:0000259" key="2">
    <source>
        <dbReference type="PROSITE" id="PS50076"/>
    </source>
</evidence>
<gene>
    <name evidence="3" type="ORF">PHISCL_05464</name>
</gene>
<dbReference type="SUPFAM" id="SSF46565">
    <property type="entry name" value="Chaperone J-domain"/>
    <property type="match status" value="1"/>
</dbReference>
<evidence type="ECO:0000313" key="4">
    <source>
        <dbReference type="Proteomes" id="UP000266188"/>
    </source>
</evidence>
<protein>
    <submittedName>
        <fullName evidence="3">DnaJ domain protein</fullName>
    </submittedName>
</protein>
<dbReference type="PROSITE" id="PS50076">
    <property type="entry name" value="DNAJ_2"/>
    <property type="match status" value="1"/>
</dbReference>
<dbReference type="EMBL" id="MVGC01000180">
    <property type="protein sequence ID" value="RJE22216.1"/>
    <property type="molecule type" value="Genomic_DNA"/>
</dbReference>
<dbReference type="InterPro" id="IPR050817">
    <property type="entry name" value="DjlA_DnaK_co-chaperone"/>
</dbReference>
<sequence length="482" mass="54286">MSPKLVDYYEVLGVTKEATLKDINSAYKKLALKHHPDKGDGSKVEFLKIQQAVETLRDPDLRKKHDDHLRKYSFRRSDPFQFPEGYTGWRPFGASSDTTFTDRYMYSYGNSVHMDPNSPASAEERARWDNYRNFGDDLRPQEVPSENDRWNIMKEIFKAKLKRDEWSQRSMAECFDGGGDEDVLGEAAGDSQYVDSGEEEDPEYVPQRKGESQWFKYAKQECGILLDLSDDGGQTMNTTSPSFGGMCNEKVGEETTHPLENAETEDSFNASNLSSAEYETAIQSEAGSYFGYDSESDDDKILGNEDGGTRIDDNDIPEAEDDTYTGTPTFYEARSTKTTTTTSSTTSSKLSTATNTTPTNLEPLHPLSHFVPYFQSKLSHPSNSYTISDLHTELKGIVLETYCGWLESVRISFPDSMPLPNKIETDQENCLHLGYWVKQFDSPECEVCHRWRPIYALTCPSCGLKRCVACKFDGWAGGKGAS</sequence>
<dbReference type="Gene3D" id="1.10.287.110">
    <property type="entry name" value="DnaJ domain"/>
    <property type="match status" value="1"/>
</dbReference>
<name>A0A3A2ZGU1_9EURO</name>
<evidence type="ECO:0000313" key="3">
    <source>
        <dbReference type="EMBL" id="RJE22216.1"/>
    </source>
</evidence>